<reference evidence="1 2" key="1">
    <citation type="journal article" date="2019" name="Commun. Biol.">
        <title>The bagworm genome reveals a unique fibroin gene that provides high tensile strength.</title>
        <authorList>
            <person name="Kono N."/>
            <person name="Nakamura H."/>
            <person name="Ohtoshi R."/>
            <person name="Tomita M."/>
            <person name="Numata K."/>
            <person name="Arakawa K."/>
        </authorList>
    </citation>
    <scope>NUCLEOTIDE SEQUENCE [LARGE SCALE GENOMIC DNA]</scope>
</reference>
<gene>
    <name evidence="1" type="ORF">EVAR_41874_1</name>
</gene>
<accession>A0A4C1XAI5</accession>
<keyword evidence="2" id="KW-1185">Reference proteome</keyword>
<comment type="caution">
    <text evidence="1">The sequence shown here is derived from an EMBL/GenBank/DDBJ whole genome shotgun (WGS) entry which is preliminary data.</text>
</comment>
<name>A0A4C1XAI5_EUMVA</name>
<protein>
    <submittedName>
        <fullName evidence="1">Uncharacterized protein</fullName>
    </submittedName>
</protein>
<proteinExistence type="predicted"/>
<evidence type="ECO:0000313" key="1">
    <source>
        <dbReference type="EMBL" id="GBP60183.1"/>
    </source>
</evidence>
<dbReference type="EMBL" id="BGZK01000780">
    <property type="protein sequence ID" value="GBP60183.1"/>
    <property type="molecule type" value="Genomic_DNA"/>
</dbReference>
<sequence>MPAIDESIKTDKVKWSDFTNANPFYIVSPLRSTPELFRMCRCLVRPSALPSRALGRRGPLALTAPVPLYVRPFFPLPSCRMIQTNPFRAYRPPGHRLTKTSVRAQSRSERCSGWWWWCASPNRTCNYIFALKPNICQLENNLLAHELATTRLWRCDALSPSFRVLPRLRVYLCP</sequence>
<dbReference type="AlphaFoldDB" id="A0A4C1XAI5"/>
<evidence type="ECO:0000313" key="2">
    <source>
        <dbReference type="Proteomes" id="UP000299102"/>
    </source>
</evidence>
<dbReference type="Proteomes" id="UP000299102">
    <property type="component" value="Unassembled WGS sequence"/>
</dbReference>
<organism evidence="1 2">
    <name type="scientific">Eumeta variegata</name>
    <name type="common">Bagworm moth</name>
    <name type="synonym">Eumeta japonica</name>
    <dbReference type="NCBI Taxonomy" id="151549"/>
    <lineage>
        <taxon>Eukaryota</taxon>
        <taxon>Metazoa</taxon>
        <taxon>Ecdysozoa</taxon>
        <taxon>Arthropoda</taxon>
        <taxon>Hexapoda</taxon>
        <taxon>Insecta</taxon>
        <taxon>Pterygota</taxon>
        <taxon>Neoptera</taxon>
        <taxon>Endopterygota</taxon>
        <taxon>Lepidoptera</taxon>
        <taxon>Glossata</taxon>
        <taxon>Ditrysia</taxon>
        <taxon>Tineoidea</taxon>
        <taxon>Psychidae</taxon>
        <taxon>Oiketicinae</taxon>
        <taxon>Eumeta</taxon>
    </lineage>
</organism>